<proteinExistence type="predicted"/>
<comment type="caution">
    <text evidence="1">The sequence shown here is derived from an EMBL/GenBank/DDBJ whole genome shotgun (WGS) entry which is preliminary data.</text>
</comment>
<sequence length="106" mass="12476">MSTDIAASILFGNLRDSYDKQMIRVEKIRGIVDSLEARFLASVSYRATRPHSSISDEEKKSHDDLRQMLNRTRLQLADEVKLLQWLRRRHNMAVINRKAQSRYLVF</sequence>
<dbReference type="AlphaFoldDB" id="A0A9W8G6Y7"/>
<evidence type="ECO:0000313" key="1">
    <source>
        <dbReference type="EMBL" id="KAJ2677464.1"/>
    </source>
</evidence>
<evidence type="ECO:0000313" key="2">
    <source>
        <dbReference type="Proteomes" id="UP001151518"/>
    </source>
</evidence>
<name>A0A9W8G6Y7_9FUNG</name>
<accession>A0A9W8G6Y7</accession>
<dbReference type="EMBL" id="JANBTW010000033">
    <property type="protein sequence ID" value="KAJ2677464.1"/>
    <property type="molecule type" value="Genomic_DNA"/>
</dbReference>
<reference evidence="1" key="1">
    <citation type="submission" date="2022-07" db="EMBL/GenBank/DDBJ databases">
        <title>Phylogenomic reconstructions and comparative analyses of Kickxellomycotina fungi.</title>
        <authorList>
            <person name="Reynolds N.K."/>
            <person name="Stajich J.E."/>
            <person name="Barry K."/>
            <person name="Grigoriev I.V."/>
            <person name="Crous P."/>
            <person name="Smith M.E."/>
        </authorList>
    </citation>
    <scope>NUCLEOTIDE SEQUENCE</scope>
    <source>
        <strain evidence="1">NRRL 3115</strain>
    </source>
</reference>
<gene>
    <name evidence="1" type="ORF">GGI25_003219</name>
</gene>
<dbReference type="OrthoDB" id="5564818at2759"/>
<protein>
    <submittedName>
        <fullName evidence="1">Uncharacterized protein</fullName>
    </submittedName>
</protein>
<dbReference type="Proteomes" id="UP001151518">
    <property type="component" value="Unassembled WGS sequence"/>
</dbReference>
<organism evidence="1 2">
    <name type="scientific">Coemansia spiralis</name>
    <dbReference type="NCBI Taxonomy" id="417178"/>
    <lineage>
        <taxon>Eukaryota</taxon>
        <taxon>Fungi</taxon>
        <taxon>Fungi incertae sedis</taxon>
        <taxon>Zoopagomycota</taxon>
        <taxon>Kickxellomycotina</taxon>
        <taxon>Kickxellomycetes</taxon>
        <taxon>Kickxellales</taxon>
        <taxon>Kickxellaceae</taxon>
        <taxon>Coemansia</taxon>
    </lineage>
</organism>